<organism evidence="1 2">
    <name type="scientific">Nepenthes gracilis</name>
    <name type="common">Slender pitcher plant</name>
    <dbReference type="NCBI Taxonomy" id="150966"/>
    <lineage>
        <taxon>Eukaryota</taxon>
        <taxon>Viridiplantae</taxon>
        <taxon>Streptophyta</taxon>
        <taxon>Embryophyta</taxon>
        <taxon>Tracheophyta</taxon>
        <taxon>Spermatophyta</taxon>
        <taxon>Magnoliopsida</taxon>
        <taxon>eudicotyledons</taxon>
        <taxon>Gunneridae</taxon>
        <taxon>Pentapetalae</taxon>
        <taxon>Caryophyllales</taxon>
        <taxon>Nepenthaceae</taxon>
        <taxon>Nepenthes</taxon>
    </lineage>
</organism>
<proteinExistence type="predicted"/>
<gene>
    <name evidence="1" type="ORF">Nepgr_029739</name>
</gene>
<reference evidence="1" key="1">
    <citation type="submission" date="2023-05" db="EMBL/GenBank/DDBJ databases">
        <title>Nepenthes gracilis genome sequencing.</title>
        <authorList>
            <person name="Fukushima K."/>
        </authorList>
    </citation>
    <scope>NUCLEOTIDE SEQUENCE</scope>
    <source>
        <strain evidence="1">SING2019-196</strain>
    </source>
</reference>
<evidence type="ECO:0000313" key="1">
    <source>
        <dbReference type="EMBL" id="GMH27896.1"/>
    </source>
</evidence>
<dbReference type="AlphaFoldDB" id="A0AAD3TEV7"/>
<protein>
    <submittedName>
        <fullName evidence="1">Uncharacterized protein</fullName>
    </submittedName>
</protein>
<keyword evidence="2" id="KW-1185">Reference proteome</keyword>
<name>A0AAD3TEV7_NEPGR</name>
<comment type="caution">
    <text evidence="1">The sequence shown here is derived from an EMBL/GenBank/DDBJ whole genome shotgun (WGS) entry which is preliminary data.</text>
</comment>
<dbReference type="EMBL" id="BSYO01000033">
    <property type="protein sequence ID" value="GMH27896.1"/>
    <property type="molecule type" value="Genomic_DNA"/>
</dbReference>
<dbReference type="Proteomes" id="UP001279734">
    <property type="component" value="Unassembled WGS sequence"/>
</dbReference>
<evidence type="ECO:0000313" key="2">
    <source>
        <dbReference type="Proteomes" id="UP001279734"/>
    </source>
</evidence>
<accession>A0AAD3TEV7</accession>
<sequence length="84" mass="9262">MSSPGTPSRPRSVSDIGNCVFQCITFTRYLSNGSSVASKAFQRRCIFRLVDCLFLQSLPCLQNLLASSAPSSISLRLPFLKVFK</sequence>